<sequence length="155" mass="16497">MFRARLQPPNQARRRTLVDVAAVGEAPSMAGSLGMGGMGHVVMASGGTLPVSPGRAGARIWALSGCLVFWSPIDAFDSCDDLLLIAKVTVRNAHTLRRIMLQYCNRSCGLIIDLILGIEASIPGWQGSIASIGAYLHFIMLDSKLPCDSGCYSGF</sequence>
<organism evidence="1 2">
    <name type="scientific">Elaeis guineensis var. tenera</name>
    <name type="common">Oil palm</name>
    <dbReference type="NCBI Taxonomy" id="51953"/>
    <lineage>
        <taxon>Eukaryota</taxon>
        <taxon>Viridiplantae</taxon>
        <taxon>Streptophyta</taxon>
        <taxon>Embryophyta</taxon>
        <taxon>Tracheophyta</taxon>
        <taxon>Spermatophyta</taxon>
        <taxon>Magnoliopsida</taxon>
        <taxon>Liliopsida</taxon>
        <taxon>Arecaceae</taxon>
        <taxon>Arecoideae</taxon>
        <taxon>Cocoseae</taxon>
        <taxon>Elaeidinae</taxon>
        <taxon>Elaeis</taxon>
    </lineage>
</organism>
<name>A0A6I9RWC7_ELAGV</name>
<dbReference type="Proteomes" id="UP000504607">
    <property type="component" value="Chromosome 1"/>
</dbReference>
<dbReference type="KEGG" id="egu:105053785"/>
<dbReference type="InParanoid" id="A0A6I9RWC7"/>
<accession>A0A6I9RWC7</accession>
<evidence type="ECO:0000313" key="2">
    <source>
        <dbReference type="RefSeq" id="XP_010933484.1"/>
    </source>
</evidence>
<evidence type="ECO:0000313" key="1">
    <source>
        <dbReference type="Proteomes" id="UP000504607"/>
    </source>
</evidence>
<dbReference type="GeneID" id="105053785"/>
<reference evidence="2" key="1">
    <citation type="submission" date="2025-08" db="UniProtKB">
        <authorList>
            <consortium name="RefSeq"/>
        </authorList>
    </citation>
    <scope>IDENTIFICATION</scope>
</reference>
<dbReference type="RefSeq" id="XP_010933484.1">
    <property type="nucleotide sequence ID" value="XM_010935182.3"/>
</dbReference>
<proteinExistence type="predicted"/>
<protein>
    <submittedName>
        <fullName evidence="2">Uncharacterized protein LOC105053785</fullName>
    </submittedName>
</protein>
<dbReference type="AlphaFoldDB" id="A0A6I9RWC7"/>
<gene>
    <name evidence="2" type="primary">LOC105053785</name>
</gene>
<keyword evidence="1" id="KW-1185">Reference proteome</keyword>